<name>A0A1M6UGX4_XYLRU</name>
<dbReference type="EMBL" id="FRBD01000009">
    <property type="protein sequence ID" value="SHK68403.1"/>
    <property type="molecule type" value="Genomic_DNA"/>
</dbReference>
<feature type="compositionally biased region" description="Polar residues" evidence="1">
    <location>
        <begin position="235"/>
        <end position="249"/>
    </location>
</feature>
<evidence type="ECO:0000313" key="2">
    <source>
        <dbReference type="EMBL" id="SHK68403.1"/>
    </source>
</evidence>
<proteinExistence type="predicted"/>
<evidence type="ECO:0000256" key="1">
    <source>
        <dbReference type="SAM" id="MobiDB-lite"/>
    </source>
</evidence>
<organism evidence="2 3">
    <name type="scientific">Xylanibacter ruminicola</name>
    <name type="common">Prevotella ruminicola</name>
    <dbReference type="NCBI Taxonomy" id="839"/>
    <lineage>
        <taxon>Bacteria</taxon>
        <taxon>Pseudomonadati</taxon>
        <taxon>Bacteroidota</taxon>
        <taxon>Bacteroidia</taxon>
        <taxon>Bacteroidales</taxon>
        <taxon>Prevotellaceae</taxon>
        <taxon>Xylanibacter</taxon>
    </lineage>
</organism>
<accession>A0A1M6UGX4</accession>
<dbReference type="Proteomes" id="UP000184130">
    <property type="component" value="Unassembled WGS sequence"/>
</dbReference>
<dbReference type="AlphaFoldDB" id="A0A1M6UGX4"/>
<feature type="region of interest" description="Disordered" evidence="1">
    <location>
        <begin position="221"/>
        <end position="249"/>
    </location>
</feature>
<protein>
    <submittedName>
        <fullName evidence="2">Uncharacterized protein</fullName>
    </submittedName>
</protein>
<gene>
    <name evidence="2" type="ORF">SAMN05216463_10959</name>
</gene>
<reference evidence="2 3" key="1">
    <citation type="submission" date="2016-11" db="EMBL/GenBank/DDBJ databases">
        <authorList>
            <person name="Jaros S."/>
            <person name="Januszkiewicz K."/>
            <person name="Wedrychowicz H."/>
        </authorList>
    </citation>
    <scope>NUCLEOTIDE SEQUENCE [LARGE SCALE GENOMIC DNA]</scope>
    <source>
        <strain evidence="2 3">KHT3</strain>
    </source>
</reference>
<evidence type="ECO:0000313" key="3">
    <source>
        <dbReference type="Proteomes" id="UP000184130"/>
    </source>
</evidence>
<sequence length="416" mass="47673">MHSFYKMRNDLHDEWFFKNPQYLLWWGDLMHCACWKSETVMVGSIPISLHRGQLIASINDLVKRWDRSKDMIIKFIKVLETKGLIIKTTKNNISIITILDYDLEDDTDNLADNPEHIQNTDKQSTFKRLNGKQTDNLVDNLNTTDNLADNYADNLSVVMTDNLTDNPEHIQNTDKQRLSKNLMGKQTDNLVDNFPAVTTDNHADNLADSYIIYKEERIKKSTSTTRESKAKKYSLESTTGNNDKSSGNSSAISTLYGIGKLLSDRKSLLLLQRESGFSKDEVMLWIEKFGKKWELSEPTHDSYNHLVKHVQDTLNIKRKKNEKPGKLLVSNESSAREIWNIIQADLCMQYPDGVSVLGKLNFFGFCGNDISLVAPSRDVKETVKEKYIALINEQFEKYSDSPIKVKCGTIKEQKNN</sequence>